<reference evidence="4 5" key="1">
    <citation type="journal article" date="2015" name="Antonie Van Leeuwenhoek">
        <title>Oricola cellulosilytica gen. nov., sp. nov., a cellulose-degrading bacterium of the family Phyllobacteriaceae isolated from surface seashore water, and emended descriptions of Mesorhizobium loti and Phyllobacterium myrsinacearum.</title>
        <authorList>
            <person name="Hameed A."/>
            <person name="Shahina M."/>
            <person name="Lai W.A."/>
            <person name="Lin S.Y."/>
            <person name="Young L.S."/>
            <person name="Liu Y.C."/>
            <person name="Hsu Y.H."/>
            <person name="Young C.C."/>
        </authorList>
    </citation>
    <scope>NUCLEOTIDE SEQUENCE [LARGE SCALE GENOMIC DNA]</scope>
    <source>
        <strain evidence="4 5">KCTC 52183</strain>
    </source>
</reference>
<dbReference type="CDD" id="cd01169">
    <property type="entry name" value="HMPP_kinase"/>
    <property type="match status" value="1"/>
</dbReference>
<dbReference type="Proteomes" id="UP000291301">
    <property type="component" value="Unassembled WGS sequence"/>
</dbReference>
<dbReference type="RefSeq" id="WP_131569466.1">
    <property type="nucleotide sequence ID" value="NZ_JAINFK010000006.1"/>
</dbReference>
<dbReference type="AlphaFoldDB" id="A0A4R0PAT0"/>
<comment type="caution">
    <text evidence="4">The sequence shown here is derived from an EMBL/GenBank/DDBJ whole genome shotgun (WGS) entry which is preliminary data.</text>
</comment>
<dbReference type="UniPathway" id="UPA00060">
    <property type="reaction ID" value="UER00138"/>
</dbReference>
<proteinExistence type="predicted"/>
<dbReference type="EC" id="2.7.1.49" evidence="2"/>
<dbReference type="NCBIfam" id="TIGR00097">
    <property type="entry name" value="HMP-P_kinase"/>
    <property type="match status" value="1"/>
</dbReference>
<name>A0A4R0PAT0_9HYPH</name>
<keyword evidence="4" id="KW-0808">Transferase</keyword>
<dbReference type="GO" id="GO:0009228">
    <property type="term" value="P:thiamine biosynthetic process"/>
    <property type="evidence" value="ECO:0007669"/>
    <property type="project" value="InterPro"/>
</dbReference>
<dbReference type="EMBL" id="SJST01000005">
    <property type="protein sequence ID" value="TCD13330.1"/>
    <property type="molecule type" value="Genomic_DNA"/>
</dbReference>
<evidence type="ECO:0000313" key="5">
    <source>
        <dbReference type="Proteomes" id="UP000291301"/>
    </source>
</evidence>
<dbReference type="GO" id="GO:0005829">
    <property type="term" value="C:cytosol"/>
    <property type="evidence" value="ECO:0007669"/>
    <property type="project" value="TreeGrafter"/>
</dbReference>
<comment type="pathway">
    <text evidence="1">Cofactor biosynthesis; thiamine diphosphate biosynthesis.</text>
</comment>
<dbReference type="PANTHER" id="PTHR20858:SF17">
    <property type="entry name" value="HYDROXYMETHYLPYRIMIDINE_PHOSPHOMETHYLPYRIMIDINE KINASE THI20-RELATED"/>
    <property type="match status" value="1"/>
</dbReference>
<keyword evidence="4" id="KW-0418">Kinase</keyword>
<feature type="domain" description="Pyridoxamine kinase/Phosphomethylpyrimidine kinase" evidence="3">
    <location>
        <begin position="12"/>
        <end position="248"/>
    </location>
</feature>
<dbReference type="SUPFAM" id="SSF53613">
    <property type="entry name" value="Ribokinase-like"/>
    <property type="match status" value="1"/>
</dbReference>
<dbReference type="Gene3D" id="3.40.1190.20">
    <property type="match status" value="1"/>
</dbReference>
<sequence length="251" mass="26061">MPPAIIVIGGSDSSGGAGVSRDVVTLAGFGFKARPVLTAVTAQTDKAVTAVELIDPQLVVRQLRAAFDSGPVKAVKIGMLGTEATVTAIADTLASHKRAPVVVDPVIASSSGTRLLSAEGIEALKQHLLPLCDIVTPNLPEAKALIFGDKIGEACEIEAQANALLDHGVRHVLIKGGHDDGNEAADRLFSKEGGVRRFAAPRLSTEMRGTGCMLASAIAAHLANGLPVEAACMLSKDFLHQVLKGNVDWTH</sequence>
<accession>A0A4R0PAT0</accession>
<evidence type="ECO:0000256" key="1">
    <source>
        <dbReference type="ARBA" id="ARBA00004948"/>
    </source>
</evidence>
<dbReference type="InterPro" id="IPR029056">
    <property type="entry name" value="Ribokinase-like"/>
</dbReference>
<dbReference type="OrthoDB" id="9810880at2"/>
<evidence type="ECO:0000313" key="4">
    <source>
        <dbReference type="EMBL" id="TCD13330.1"/>
    </source>
</evidence>
<dbReference type="GO" id="GO:0008902">
    <property type="term" value="F:hydroxymethylpyrimidine kinase activity"/>
    <property type="evidence" value="ECO:0007669"/>
    <property type="project" value="UniProtKB-EC"/>
</dbReference>
<dbReference type="Pfam" id="PF08543">
    <property type="entry name" value="Phos_pyr_kin"/>
    <property type="match status" value="1"/>
</dbReference>
<protein>
    <recommendedName>
        <fullName evidence="2">hydroxymethylpyrimidine kinase</fullName>
        <ecNumber evidence="2">2.7.1.49</ecNumber>
    </recommendedName>
</protein>
<dbReference type="PANTHER" id="PTHR20858">
    <property type="entry name" value="PHOSPHOMETHYLPYRIMIDINE KINASE"/>
    <property type="match status" value="1"/>
</dbReference>
<evidence type="ECO:0000259" key="3">
    <source>
        <dbReference type="Pfam" id="PF08543"/>
    </source>
</evidence>
<gene>
    <name evidence="4" type="primary">thiD</name>
    <name evidence="4" type="ORF">E0D97_12605</name>
</gene>
<dbReference type="InterPro" id="IPR004399">
    <property type="entry name" value="HMP/HMP-P_kinase_dom"/>
</dbReference>
<keyword evidence="5" id="KW-1185">Reference proteome</keyword>
<evidence type="ECO:0000256" key="2">
    <source>
        <dbReference type="ARBA" id="ARBA00012135"/>
    </source>
</evidence>
<dbReference type="GO" id="GO:0009229">
    <property type="term" value="P:thiamine diphosphate biosynthetic process"/>
    <property type="evidence" value="ECO:0007669"/>
    <property type="project" value="UniProtKB-UniPathway"/>
</dbReference>
<dbReference type="InterPro" id="IPR013749">
    <property type="entry name" value="PM/HMP-P_kinase-1"/>
</dbReference>
<organism evidence="4 5">
    <name type="scientific">Oricola cellulosilytica</name>
    <dbReference type="NCBI Taxonomy" id="1429082"/>
    <lineage>
        <taxon>Bacteria</taxon>
        <taxon>Pseudomonadati</taxon>
        <taxon>Pseudomonadota</taxon>
        <taxon>Alphaproteobacteria</taxon>
        <taxon>Hyphomicrobiales</taxon>
        <taxon>Ahrensiaceae</taxon>
        <taxon>Oricola</taxon>
    </lineage>
</organism>
<dbReference type="GO" id="GO:0008972">
    <property type="term" value="F:phosphomethylpyrimidine kinase activity"/>
    <property type="evidence" value="ECO:0007669"/>
    <property type="project" value="InterPro"/>
</dbReference>